<dbReference type="EMBL" id="JAEDAE010000005">
    <property type="protein sequence ID" value="MBH8558957.1"/>
    <property type="molecule type" value="Genomic_DNA"/>
</dbReference>
<keyword evidence="1" id="KW-0175">Coiled coil</keyword>
<feature type="signal peptide" evidence="3">
    <location>
        <begin position="1"/>
        <end position="22"/>
    </location>
</feature>
<name>A0ABS0Q917_9BACT</name>
<organism evidence="4 5">
    <name type="scientific">Hymenobacter negativus</name>
    <dbReference type="NCBI Taxonomy" id="2795026"/>
    <lineage>
        <taxon>Bacteria</taxon>
        <taxon>Pseudomonadati</taxon>
        <taxon>Bacteroidota</taxon>
        <taxon>Cytophagia</taxon>
        <taxon>Cytophagales</taxon>
        <taxon>Hymenobacteraceae</taxon>
        <taxon>Hymenobacter</taxon>
    </lineage>
</organism>
<keyword evidence="5" id="KW-1185">Reference proteome</keyword>
<evidence type="ECO:0000313" key="5">
    <source>
        <dbReference type="Proteomes" id="UP000625631"/>
    </source>
</evidence>
<evidence type="ECO:0000256" key="3">
    <source>
        <dbReference type="SAM" id="SignalP"/>
    </source>
</evidence>
<evidence type="ECO:0000256" key="2">
    <source>
        <dbReference type="SAM" id="MobiDB-lite"/>
    </source>
</evidence>
<dbReference type="Proteomes" id="UP000625631">
    <property type="component" value="Unassembled WGS sequence"/>
</dbReference>
<dbReference type="RefSeq" id="WP_198075809.1">
    <property type="nucleotide sequence ID" value="NZ_JAEDAE010000005.1"/>
</dbReference>
<reference evidence="4 5" key="1">
    <citation type="submission" date="2020-12" db="EMBL/GenBank/DDBJ databases">
        <title>Hymenobacter sp.</title>
        <authorList>
            <person name="Kim M.K."/>
        </authorList>
    </citation>
    <scope>NUCLEOTIDE SEQUENCE [LARGE SCALE GENOMIC DNA]</scope>
    <source>
        <strain evidence="4 5">BT442</strain>
    </source>
</reference>
<proteinExistence type="predicted"/>
<feature type="coiled-coil region" evidence="1">
    <location>
        <begin position="76"/>
        <end position="103"/>
    </location>
</feature>
<gene>
    <name evidence="4" type="ORF">I7X13_12905</name>
</gene>
<accession>A0ABS0Q917</accession>
<evidence type="ECO:0000313" key="4">
    <source>
        <dbReference type="EMBL" id="MBH8558957.1"/>
    </source>
</evidence>
<sequence length="254" mass="27654">MKAPKMLVLLVCLGLGVAPSRAQLSQQNMQMLQQTQQVLQQYVQQELQQQHQHNNQNQVMPPMSNPVPPVLSPQVQQTVEQTNQALQQRLQQFQQNLPVQQQSRDDTGPGIQRPVQVPANFQFQKELGNYYCIQGQSSVSEQDAEAKAQAAYQKLMQQGGVAMIIQNNEGSGSAIMGAGILYQVQVQSSDNYYAQGQSSLSAEQALANAKAAVENGRTTFNGNGSYLGPNGQGTGTSSYAHPQTYGPGPVIRIP</sequence>
<protein>
    <submittedName>
        <fullName evidence="4">Uncharacterized protein</fullName>
    </submittedName>
</protein>
<keyword evidence="3" id="KW-0732">Signal</keyword>
<feature type="compositionally biased region" description="Low complexity" evidence="2">
    <location>
        <begin position="50"/>
        <end position="62"/>
    </location>
</feature>
<feature type="region of interest" description="Disordered" evidence="2">
    <location>
        <begin position="50"/>
        <end position="73"/>
    </location>
</feature>
<feature type="region of interest" description="Disordered" evidence="2">
    <location>
        <begin position="222"/>
        <end position="254"/>
    </location>
</feature>
<comment type="caution">
    <text evidence="4">The sequence shown here is derived from an EMBL/GenBank/DDBJ whole genome shotgun (WGS) entry which is preliminary data.</text>
</comment>
<evidence type="ECO:0000256" key="1">
    <source>
        <dbReference type="SAM" id="Coils"/>
    </source>
</evidence>
<feature type="chain" id="PRO_5045991063" evidence="3">
    <location>
        <begin position="23"/>
        <end position="254"/>
    </location>
</feature>